<keyword evidence="3" id="KW-1185">Reference proteome</keyword>
<feature type="region of interest" description="Disordered" evidence="1">
    <location>
        <begin position="51"/>
        <end position="90"/>
    </location>
</feature>
<evidence type="ECO:0000313" key="3">
    <source>
        <dbReference type="Proteomes" id="UP000762676"/>
    </source>
</evidence>
<proteinExistence type="predicted"/>
<protein>
    <submittedName>
        <fullName evidence="2">Uncharacterized protein</fullName>
    </submittedName>
</protein>
<name>A0AAV4GK67_9GAST</name>
<dbReference type="EMBL" id="BMAT01004972">
    <property type="protein sequence ID" value="GFR84815.1"/>
    <property type="molecule type" value="Genomic_DNA"/>
</dbReference>
<dbReference type="Proteomes" id="UP000762676">
    <property type="component" value="Unassembled WGS sequence"/>
</dbReference>
<reference evidence="2 3" key="1">
    <citation type="journal article" date="2021" name="Elife">
        <title>Chloroplast acquisition without the gene transfer in kleptoplastic sea slugs, Plakobranchus ocellatus.</title>
        <authorList>
            <person name="Maeda T."/>
            <person name="Takahashi S."/>
            <person name="Yoshida T."/>
            <person name="Shimamura S."/>
            <person name="Takaki Y."/>
            <person name="Nagai Y."/>
            <person name="Toyoda A."/>
            <person name="Suzuki Y."/>
            <person name="Arimoto A."/>
            <person name="Ishii H."/>
            <person name="Satoh N."/>
            <person name="Nishiyama T."/>
            <person name="Hasebe M."/>
            <person name="Maruyama T."/>
            <person name="Minagawa J."/>
            <person name="Obokata J."/>
            <person name="Shigenobu S."/>
        </authorList>
    </citation>
    <scope>NUCLEOTIDE SEQUENCE [LARGE SCALE GENOMIC DNA]</scope>
</reference>
<sequence length="90" mass="10297">MNQPTHLSSPDPYFSHFSLELMVSHPTTDSCLQQTCAIMALYSQRTTIFFNPPPTLSRSVDRQTSKQTQTQTDTDIDSENTPDSLDKTWW</sequence>
<accession>A0AAV4GK67</accession>
<evidence type="ECO:0000256" key="1">
    <source>
        <dbReference type="SAM" id="MobiDB-lite"/>
    </source>
</evidence>
<comment type="caution">
    <text evidence="2">The sequence shown here is derived from an EMBL/GenBank/DDBJ whole genome shotgun (WGS) entry which is preliminary data.</text>
</comment>
<organism evidence="2 3">
    <name type="scientific">Elysia marginata</name>
    <dbReference type="NCBI Taxonomy" id="1093978"/>
    <lineage>
        <taxon>Eukaryota</taxon>
        <taxon>Metazoa</taxon>
        <taxon>Spiralia</taxon>
        <taxon>Lophotrochozoa</taxon>
        <taxon>Mollusca</taxon>
        <taxon>Gastropoda</taxon>
        <taxon>Heterobranchia</taxon>
        <taxon>Euthyneura</taxon>
        <taxon>Panpulmonata</taxon>
        <taxon>Sacoglossa</taxon>
        <taxon>Placobranchoidea</taxon>
        <taxon>Plakobranchidae</taxon>
        <taxon>Elysia</taxon>
    </lineage>
</organism>
<dbReference type="AlphaFoldDB" id="A0AAV4GK67"/>
<gene>
    <name evidence="2" type="ORF">ElyMa_002426100</name>
</gene>
<evidence type="ECO:0000313" key="2">
    <source>
        <dbReference type="EMBL" id="GFR84815.1"/>
    </source>
</evidence>